<proteinExistence type="predicted"/>
<sequence length="51" mass="6220">MTWLLFFINARAQLLPKILFPIFDLLFTNKMQLIFLSPFQTHHIFTIIFFM</sequence>
<reference evidence="1" key="1">
    <citation type="submission" date="2019-11" db="UniProtKB">
        <authorList>
            <consortium name="WormBaseParasite"/>
        </authorList>
    </citation>
    <scope>IDENTIFICATION</scope>
</reference>
<evidence type="ECO:0000313" key="1">
    <source>
        <dbReference type="WBParaSite" id="MCU_010303-RA"/>
    </source>
</evidence>
<accession>A0A5K3FT31</accession>
<name>A0A5K3FT31_MESCO</name>
<organism evidence="1">
    <name type="scientific">Mesocestoides corti</name>
    <name type="common">Flatworm</name>
    <dbReference type="NCBI Taxonomy" id="53468"/>
    <lineage>
        <taxon>Eukaryota</taxon>
        <taxon>Metazoa</taxon>
        <taxon>Spiralia</taxon>
        <taxon>Lophotrochozoa</taxon>
        <taxon>Platyhelminthes</taxon>
        <taxon>Cestoda</taxon>
        <taxon>Eucestoda</taxon>
        <taxon>Cyclophyllidea</taxon>
        <taxon>Mesocestoididae</taxon>
        <taxon>Mesocestoides</taxon>
    </lineage>
</organism>
<dbReference type="WBParaSite" id="MCU_010303-RA">
    <property type="protein sequence ID" value="MCU_010303-RA"/>
    <property type="gene ID" value="MCU_010303"/>
</dbReference>
<protein>
    <submittedName>
        <fullName evidence="1">Uncharacterized protein</fullName>
    </submittedName>
</protein>
<dbReference type="AlphaFoldDB" id="A0A5K3FT31"/>